<reference evidence="1" key="1">
    <citation type="journal article" date="2020" name="mSystems">
        <title>Genome- and Community-Level Interaction Insights into Carbon Utilization and Element Cycling Functions of Hydrothermarchaeota in Hydrothermal Sediment.</title>
        <authorList>
            <person name="Zhou Z."/>
            <person name="Liu Y."/>
            <person name="Xu W."/>
            <person name="Pan J."/>
            <person name="Luo Z.H."/>
            <person name="Li M."/>
        </authorList>
    </citation>
    <scope>NUCLEOTIDE SEQUENCE [LARGE SCALE GENOMIC DNA]</scope>
    <source>
        <strain evidence="1">SpSt-697</strain>
    </source>
</reference>
<sequence>MKKEKFDYEKIKREYEKANFNVAKMAEKLGISYKKAYYLLNYKSLLVEDESTYDKIRKLLNKGVGSIKELADKINVSETVIRWHLKKYPDLQEKFLKNRKKVKSKEK</sequence>
<comment type="caution">
    <text evidence="1">The sequence shown here is derived from an EMBL/GenBank/DDBJ whole genome shotgun (WGS) entry which is preliminary data.</text>
</comment>
<protein>
    <submittedName>
        <fullName evidence="1">Uncharacterized protein</fullName>
    </submittedName>
</protein>
<evidence type="ECO:0000313" key="1">
    <source>
        <dbReference type="EMBL" id="HGK63703.1"/>
    </source>
</evidence>
<organism evidence="1">
    <name type="scientific">candidate division WOR-3 bacterium</name>
    <dbReference type="NCBI Taxonomy" id="2052148"/>
    <lineage>
        <taxon>Bacteria</taxon>
        <taxon>Bacteria division WOR-3</taxon>
    </lineage>
</organism>
<dbReference type="EMBL" id="DTDR01000101">
    <property type="protein sequence ID" value="HGK63703.1"/>
    <property type="molecule type" value="Genomic_DNA"/>
</dbReference>
<proteinExistence type="predicted"/>
<dbReference type="AlphaFoldDB" id="A0A7V3ZV70"/>
<name>A0A7V3ZV70_UNCW3</name>
<gene>
    <name evidence="1" type="ORF">ENU74_03835</name>
</gene>
<accession>A0A7V3ZV70</accession>